<dbReference type="OrthoDB" id="4850648at2759"/>
<evidence type="ECO:0000313" key="1">
    <source>
        <dbReference type="EMBL" id="KIL66926.1"/>
    </source>
</evidence>
<keyword evidence="2" id="KW-1185">Reference proteome</keyword>
<accession>A0A0C2XC35</accession>
<gene>
    <name evidence="1" type="ORF">M378DRAFT_355522</name>
</gene>
<protein>
    <submittedName>
        <fullName evidence="1">Uncharacterized protein</fullName>
    </submittedName>
</protein>
<dbReference type="STRING" id="946122.A0A0C2XC35"/>
<proteinExistence type="predicted"/>
<dbReference type="HOGENOM" id="CLU_2637553_0_0_1"/>
<reference evidence="1 2" key="1">
    <citation type="submission" date="2014-04" db="EMBL/GenBank/DDBJ databases">
        <title>Evolutionary Origins and Diversification of the Mycorrhizal Mutualists.</title>
        <authorList>
            <consortium name="DOE Joint Genome Institute"/>
            <consortium name="Mycorrhizal Genomics Consortium"/>
            <person name="Kohler A."/>
            <person name="Kuo A."/>
            <person name="Nagy L.G."/>
            <person name="Floudas D."/>
            <person name="Copeland A."/>
            <person name="Barry K.W."/>
            <person name="Cichocki N."/>
            <person name="Veneault-Fourrey C."/>
            <person name="LaButti K."/>
            <person name="Lindquist E.A."/>
            <person name="Lipzen A."/>
            <person name="Lundell T."/>
            <person name="Morin E."/>
            <person name="Murat C."/>
            <person name="Riley R."/>
            <person name="Ohm R."/>
            <person name="Sun H."/>
            <person name="Tunlid A."/>
            <person name="Henrissat B."/>
            <person name="Grigoriev I.V."/>
            <person name="Hibbett D.S."/>
            <person name="Martin F."/>
        </authorList>
    </citation>
    <scope>NUCLEOTIDE SEQUENCE [LARGE SCALE GENOMIC DNA]</scope>
    <source>
        <strain evidence="1 2">Koide BX008</strain>
    </source>
</reference>
<sequence length="77" mass="9002">MTSLQMLMNQYRFSDFLRRTLVNYIDEACATPPARIWSLTRTTECEICEIVVLLTYHHLIPRSTHAKVFIVQEEVAS</sequence>
<dbReference type="Proteomes" id="UP000054549">
    <property type="component" value="Unassembled WGS sequence"/>
</dbReference>
<dbReference type="AlphaFoldDB" id="A0A0C2XC35"/>
<organism evidence="1 2">
    <name type="scientific">Amanita muscaria (strain Koide BX008)</name>
    <dbReference type="NCBI Taxonomy" id="946122"/>
    <lineage>
        <taxon>Eukaryota</taxon>
        <taxon>Fungi</taxon>
        <taxon>Dikarya</taxon>
        <taxon>Basidiomycota</taxon>
        <taxon>Agaricomycotina</taxon>
        <taxon>Agaricomycetes</taxon>
        <taxon>Agaricomycetidae</taxon>
        <taxon>Agaricales</taxon>
        <taxon>Pluteineae</taxon>
        <taxon>Amanitaceae</taxon>
        <taxon>Amanita</taxon>
    </lineage>
</organism>
<dbReference type="InParanoid" id="A0A0C2XC35"/>
<evidence type="ECO:0000313" key="2">
    <source>
        <dbReference type="Proteomes" id="UP000054549"/>
    </source>
</evidence>
<name>A0A0C2XC35_AMAMK</name>
<dbReference type="EMBL" id="KN818234">
    <property type="protein sequence ID" value="KIL66926.1"/>
    <property type="molecule type" value="Genomic_DNA"/>
</dbReference>